<evidence type="ECO:0000313" key="2">
    <source>
        <dbReference type="EMBL" id="EDR24691.1"/>
    </source>
</evidence>
<dbReference type="VEuPathDB" id="AmoebaDB:EDI_041570"/>
<dbReference type="EMBL" id="DS549816">
    <property type="protein sequence ID" value="EDR24691.1"/>
    <property type="molecule type" value="Genomic_DNA"/>
</dbReference>
<feature type="compositionally biased region" description="Acidic residues" evidence="1">
    <location>
        <begin position="91"/>
        <end position="103"/>
    </location>
</feature>
<sequence length="115" mass="13219">MENEIEEVSEDMGDVTVDELEDIVDQMEQESMPAPIQLEVPEDITPTKRIAEDDHEIQKRFFDLTKNVITEEGDDRYITVQSGKKIRIADEDSTEEESEDDPDALVNNWNTGNFN</sequence>
<keyword evidence="3" id="KW-1185">Reference proteome</keyword>
<dbReference type="GeneID" id="5884065"/>
<dbReference type="KEGG" id="edi:EDI_041570"/>
<dbReference type="Proteomes" id="UP000008076">
    <property type="component" value="Unassembled WGS sequence"/>
</dbReference>
<dbReference type="RefSeq" id="XP_001738957.1">
    <property type="nucleotide sequence ID" value="XM_001738905.1"/>
</dbReference>
<organism evidence="3">
    <name type="scientific">Entamoeba dispar (strain ATCC PRA-260 / SAW760)</name>
    <dbReference type="NCBI Taxonomy" id="370354"/>
    <lineage>
        <taxon>Eukaryota</taxon>
        <taxon>Amoebozoa</taxon>
        <taxon>Evosea</taxon>
        <taxon>Archamoebae</taxon>
        <taxon>Mastigamoebida</taxon>
        <taxon>Entamoebidae</taxon>
        <taxon>Entamoeba</taxon>
    </lineage>
</organism>
<dbReference type="AlphaFoldDB" id="B0ELA9"/>
<feature type="region of interest" description="Disordered" evidence="1">
    <location>
        <begin position="88"/>
        <end position="115"/>
    </location>
</feature>
<proteinExistence type="predicted"/>
<protein>
    <submittedName>
        <fullName evidence="2">Uncharacterized protein</fullName>
    </submittedName>
</protein>
<evidence type="ECO:0000313" key="3">
    <source>
        <dbReference type="Proteomes" id="UP000008076"/>
    </source>
</evidence>
<evidence type="ECO:0000256" key="1">
    <source>
        <dbReference type="SAM" id="MobiDB-lite"/>
    </source>
</evidence>
<name>B0ELA9_ENTDS</name>
<gene>
    <name evidence="2" type="ORF">EDI_041570</name>
</gene>
<reference evidence="3" key="1">
    <citation type="submission" date="2007-12" db="EMBL/GenBank/DDBJ databases">
        <title>Annotation of Entamoeba dispar SAW760.</title>
        <authorList>
            <person name="Lorenzi H."/>
            <person name="Inman J."/>
            <person name="Schobel S."/>
            <person name="Amedeo P."/>
            <person name="Caler E."/>
        </authorList>
    </citation>
    <scope>NUCLEOTIDE SEQUENCE [LARGE SCALE GENOMIC DNA]</scope>
    <source>
        <strain evidence="3">ATCC PRA-260 / SAW760</strain>
    </source>
</reference>
<accession>B0ELA9</accession>